<dbReference type="EMBL" id="HBIP01025823">
    <property type="protein sequence ID" value="CAE0500475.1"/>
    <property type="molecule type" value="Transcribed_RNA"/>
</dbReference>
<accession>A0A7S3R2A1</accession>
<sequence length="203" mass="22098">MEDGFPIQAIGLRCSGLAYQANEMRGLSLQLRLKHMHDRALLCAHLLRPYSLCGAPCLPQQILGVSTRVLLAGFYNFDTLTHVTLHMHVREALPMLPSAMVAQGAAIQVASAPWTVSHMQRSHPSISSSSATAVDLDGMPSCSRADLLIYPRLSHLNLRAVSTNCLETLFSMVARLLHYKPYADEVGLACVAVAFIIGVTHHA</sequence>
<name>A0A7S3R2A1_DUNTE</name>
<proteinExistence type="predicted"/>
<protein>
    <submittedName>
        <fullName evidence="1">Uncharacterized protein</fullName>
    </submittedName>
</protein>
<organism evidence="1">
    <name type="scientific">Dunaliella tertiolecta</name>
    <name type="common">Green alga</name>
    <dbReference type="NCBI Taxonomy" id="3047"/>
    <lineage>
        <taxon>Eukaryota</taxon>
        <taxon>Viridiplantae</taxon>
        <taxon>Chlorophyta</taxon>
        <taxon>core chlorophytes</taxon>
        <taxon>Chlorophyceae</taxon>
        <taxon>CS clade</taxon>
        <taxon>Chlamydomonadales</taxon>
        <taxon>Dunaliellaceae</taxon>
        <taxon>Dunaliella</taxon>
    </lineage>
</organism>
<dbReference type="AlphaFoldDB" id="A0A7S3R2A1"/>
<gene>
    <name evidence="1" type="ORF">DTER00134_LOCUS15548</name>
</gene>
<evidence type="ECO:0000313" key="1">
    <source>
        <dbReference type="EMBL" id="CAE0500475.1"/>
    </source>
</evidence>
<reference evidence="1" key="1">
    <citation type="submission" date="2021-01" db="EMBL/GenBank/DDBJ databases">
        <authorList>
            <person name="Corre E."/>
            <person name="Pelletier E."/>
            <person name="Niang G."/>
            <person name="Scheremetjew M."/>
            <person name="Finn R."/>
            <person name="Kale V."/>
            <person name="Holt S."/>
            <person name="Cochrane G."/>
            <person name="Meng A."/>
            <person name="Brown T."/>
            <person name="Cohen L."/>
        </authorList>
    </citation>
    <scope>NUCLEOTIDE SEQUENCE</scope>
    <source>
        <strain evidence="1">CCMP1320</strain>
    </source>
</reference>